<protein>
    <submittedName>
        <fullName evidence="4">Reverse transcriptase</fullName>
    </submittedName>
</protein>
<feature type="domain" description="RNase H type-1" evidence="2">
    <location>
        <begin position="624"/>
        <end position="745"/>
    </location>
</feature>
<dbReference type="OrthoDB" id="913718at2759"/>
<dbReference type="GO" id="GO:0004523">
    <property type="term" value="F:RNA-DNA hybrid ribonuclease activity"/>
    <property type="evidence" value="ECO:0007669"/>
    <property type="project" value="InterPro"/>
</dbReference>
<evidence type="ECO:0000313" key="5">
    <source>
        <dbReference type="Proteomes" id="UP000325315"/>
    </source>
</evidence>
<dbReference type="InterPro" id="IPR012337">
    <property type="entry name" value="RNaseH-like_sf"/>
</dbReference>
<dbReference type="GO" id="GO:0003676">
    <property type="term" value="F:nucleic acid binding"/>
    <property type="evidence" value="ECO:0007669"/>
    <property type="project" value="InterPro"/>
</dbReference>
<dbReference type="InterPro" id="IPR002156">
    <property type="entry name" value="RNaseH_domain"/>
</dbReference>
<dbReference type="Proteomes" id="UP000325315">
    <property type="component" value="Unassembled WGS sequence"/>
</dbReference>
<keyword evidence="4" id="KW-0808">Transferase</keyword>
<evidence type="ECO:0000259" key="1">
    <source>
        <dbReference type="Pfam" id="PF00078"/>
    </source>
</evidence>
<keyword evidence="4" id="KW-0548">Nucleotidyltransferase</keyword>
<dbReference type="SUPFAM" id="SSF53098">
    <property type="entry name" value="Ribonuclease H-like"/>
    <property type="match status" value="1"/>
</dbReference>
<evidence type="ECO:0000259" key="2">
    <source>
        <dbReference type="Pfam" id="PF13456"/>
    </source>
</evidence>
<dbReference type="Pfam" id="PF13966">
    <property type="entry name" value="zf-RVT"/>
    <property type="match status" value="1"/>
</dbReference>
<proteinExistence type="predicted"/>
<organism evidence="4 5">
    <name type="scientific">Gossypium australe</name>
    <dbReference type="NCBI Taxonomy" id="47621"/>
    <lineage>
        <taxon>Eukaryota</taxon>
        <taxon>Viridiplantae</taxon>
        <taxon>Streptophyta</taxon>
        <taxon>Embryophyta</taxon>
        <taxon>Tracheophyta</taxon>
        <taxon>Spermatophyta</taxon>
        <taxon>Magnoliopsida</taxon>
        <taxon>eudicotyledons</taxon>
        <taxon>Gunneridae</taxon>
        <taxon>Pentapetalae</taxon>
        <taxon>rosids</taxon>
        <taxon>malvids</taxon>
        <taxon>Malvales</taxon>
        <taxon>Malvaceae</taxon>
        <taxon>Malvoideae</taxon>
        <taxon>Gossypium</taxon>
    </lineage>
</organism>
<dbReference type="EMBL" id="SMMG02000011">
    <property type="protein sequence ID" value="KAA3456691.1"/>
    <property type="molecule type" value="Genomic_DNA"/>
</dbReference>
<reference evidence="5" key="1">
    <citation type="journal article" date="2019" name="Plant Biotechnol. J.">
        <title>Genome sequencing of the Australian wild diploid species Gossypium australe highlights disease resistance and delayed gland morphogenesis.</title>
        <authorList>
            <person name="Cai Y."/>
            <person name="Cai X."/>
            <person name="Wang Q."/>
            <person name="Wang P."/>
            <person name="Zhang Y."/>
            <person name="Cai C."/>
            <person name="Xu Y."/>
            <person name="Wang K."/>
            <person name="Zhou Z."/>
            <person name="Wang C."/>
            <person name="Geng S."/>
            <person name="Li B."/>
            <person name="Dong Q."/>
            <person name="Hou Y."/>
            <person name="Wang H."/>
            <person name="Ai P."/>
            <person name="Liu Z."/>
            <person name="Yi F."/>
            <person name="Sun M."/>
            <person name="An G."/>
            <person name="Cheng J."/>
            <person name="Zhang Y."/>
            <person name="Shi Q."/>
            <person name="Xie Y."/>
            <person name="Shi X."/>
            <person name="Chang Y."/>
            <person name="Huang F."/>
            <person name="Chen Y."/>
            <person name="Hong S."/>
            <person name="Mi L."/>
            <person name="Sun Q."/>
            <person name="Zhang L."/>
            <person name="Zhou B."/>
            <person name="Peng R."/>
            <person name="Zhang X."/>
            <person name="Liu F."/>
        </authorList>
    </citation>
    <scope>NUCLEOTIDE SEQUENCE [LARGE SCALE GENOMIC DNA]</scope>
    <source>
        <strain evidence="5">cv. PA1801</strain>
    </source>
</reference>
<dbReference type="CDD" id="cd06222">
    <property type="entry name" value="RNase_H_like"/>
    <property type="match status" value="1"/>
</dbReference>
<evidence type="ECO:0000259" key="3">
    <source>
        <dbReference type="Pfam" id="PF13966"/>
    </source>
</evidence>
<dbReference type="InterPro" id="IPR044730">
    <property type="entry name" value="RNase_H-like_dom_plant"/>
</dbReference>
<gene>
    <name evidence="4" type="ORF">EPI10_003464</name>
</gene>
<name>A0A5B6UF49_9ROSI</name>
<dbReference type="Pfam" id="PF13456">
    <property type="entry name" value="RVT_3"/>
    <property type="match status" value="1"/>
</dbReference>
<dbReference type="Pfam" id="PF00078">
    <property type="entry name" value="RVT_1"/>
    <property type="match status" value="1"/>
</dbReference>
<dbReference type="InterPro" id="IPR036397">
    <property type="entry name" value="RNaseH_sf"/>
</dbReference>
<comment type="caution">
    <text evidence="4">The sequence shown here is derived from an EMBL/GenBank/DDBJ whole genome shotgun (WGS) entry which is preliminary data.</text>
</comment>
<feature type="domain" description="Reverse transcriptase" evidence="1">
    <location>
        <begin position="12"/>
        <end position="138"/>
    </location>
</feature>
<accession>A0A5B6UF49</accession>
<evidence type="ECO:0000313" key="4">
    <source>
        <dbReference type="EMBL" id="KAA3456691.1"/>
    </source>
</evidence>
<dbReference type="PANTHER" id="PTHR33116">
    <property type="entry name" value="REVERSE TRANSCRIPTASE ZINC-BINDING DOMAIN-CONTAINING PROTEIN-RELATED-RELATED"/>
    <property type="match status" value="1"/>
</dbReference>
<sequence length="774" mass="88333">MLHTLRRKRTGSKGAMAVKLDMSKAYDRVEWAFIKEVMLKMRFDIKWVELILRCFTSVSFAVKVNGIRGESFQATRGLRQGDPLSLSALMRMVYREGGKIGAKASRSGPTVTHLLFANDCILFGEATREGANMVKRILKDSNTIEARKEEVLGILGVRPSTNMEKYLGLPSLVGRCKKASFQALKEQFLLRIKGWCTRFLSQGGKEVFIKAVLQAIPTYAMSCFLLPNGFCNELEKTIARFWWQKSFGRKGIHWCQWKNMCCLKEDGGMGFRSLAKFNVALLAKQGWRFMNNPTSLAARVYKAKYFPNTTFIESSLGNNSSFTWKSIWAARGVLKEGLCWKVGNGSEISVFNDAWVPDLQHSRLSFHVNSLNDFKVADLIDHSSRKWRREVLEATFPEFIVEKILRIPLATEANDDVVAWCGEHSGEFSVRSAYKLLQSHEVDPTAYALQTAYKNFYKKLWSLNLPSKIKITTWKISWNYLPTRVNMHHRQLSTNLLCPRCGAGAEDINHLFRECPVSLEIWKQLDILELLKNSDMMFKEWLAWAFEECSFRQCRLFCCSLWAIWGERNRGIHERVRRSVEETVKFIRNYILELDAVENVTLMKKAQVELKKWKPPSEQFVKINFDAAFDRSSGRAAAGVVARDNKGSVLLSFSTLDENVPSAFAAEAMACRVAVRIGVDMRWRKIVIEGDALSTIKKCRKQMIDRSMIGAIIHDIQQLKNQFENCFFEHISRASNISAHLLATETLKLGRAFYLVGGVPEFAQHQIVEEAGAN</sequence>
<dbReference type="InterPro" id="IPR026960">
    <property type="entry name" value="RVT-Znf"/>
</dbReference>
<keyword evidence="5" id="KW-1185">Reference proteome</keyword>
<dbReference type="InterPro" id="IPR000477">
    <property type="entry name" value="RT_dom"/>
</dbReference>
<dbReference type="AlphaFoldDB" id="A0A5B6UF49"/>
<dbReference type="GO" id="GO:0003964">
    <property type="term" value="F:RNA-directed DNA polymerase activity"/>
    <property type="evidence" value="ECO:0007669"/>
    <property type="project" value="UniProtKB-KW"/>
</dbReference>
<dbReference type="PANTHER" id="PTHR33116:SF86">
    <property type="entry name" value="REVERSE TRANSCRIPTASE DOMAIN-CONTAINING PROTEIN"/>
    <property type="match status" value="1"/>
</dbReference>
<dbReference type="Gene3D" id="3.30.420.10">
    <property type="entry name" value="Ribonuclease H-like superfamily/Ribonuclease H"/>
    <property type="match status" value="1"/>
</dbReference>
<feature type="domain" description="Reverse transcriptase zinc-binding" evidence="3">
    <location>
        <begin position="428"/>
        <end position="522"/>
    </location>
</feature>
<keyword evidence="4" id="KW-0695">RNA-directed DNA polymerase</keyword>